<dbReference type="Pfam" id="PF00076">
    <property type="entry name" value="RRM_1"/>
    <property type="match status" value="3"/>
</dbReference>
<evidence type="ECO:0000256" key="9">
    <source>
        <dbReference type="ARBA" id="ARBA00022553"/>
    </source>
</evidence>
<dbReference type="GO" id="GO:0003723">
    <property type="term" value="F:RNA binding"/>
    <property type="evidence" value="ECO:0007669"/>
    <property type="project" value="UniProtKB-UniRule"/>
</dbReference>
<evidence type="ECO:0000256" key="28">
    <source>
        <dbReference type="PROSITE-ProRule" id="PRU00176"/>
    </source>
</evidence>
<evidence type="ECO:0000256" key="22">
    <source>
        <dbReference type="ARBA" id="ARBA00023187"/>
    </source>
</evidence>
<evidence type="ECO:0000256" key="8">
    <source>
        <dbReference type="ARBA" id="ARBA00022499"/>
    </source>
</evidence>
<evidence type="ECO:0000256" key="11">
    <source>
        <dbReference type="ARBA" id="ARBA00022692"/>
    </source>
</evidence>
<keyword evidence="24" id="KW-0687">Ribonucleoprotein</keyword>
<evidence type="ECO:0000256" key="13">
    <source>
        <dbReference type="ARBA" id="ARBA00022737"/>
    </source>
</evidence>
<proteinExistence type="inferred from homology"/>
<keyword evidence="20 31" id="KW-0472">Membrane</keyword>
<keyword evidence="8" id="KW-1017">Isopeptide bond</keyword>
<dbReference type="Proteomes" id="UP001221898">
    <property type="component" value="Unassembled WGS sequence"/>
</dbReference>
<reference evidence="34" key="1">
    <citation type="journal article" date="2023" name="Science">
        <title>Genome structures resolve the early diversification of teleost fishes.</title>
        <authorList>
            <person name="Parey E."/>
            <person name="Louis A."/>
            <person name="Montfort J."/>
            <person name="Bouchez O."/>
            <person name="Roques C."/>
            <person name="Iampietro C."/>
            <person name="Lluch J."/>
            <person name="Castinel A."/>
            <person name="Donnadieu C."/>
            <person name="Desvignes T."/>
            <person name="Floi Bucao C."/>
            <person name="Jouanno E."/>
            <person name="Wen M."/>
            <person name="Mejri S."/>
            <person name="Dirks R."/>
            <person name="Jansen H."/>
            <person name="Henkel C."/>
            <person name="Chen W.J."/>
            <person name="Zahm M."/>
            <person name="Cabau C."/>
            <person name="Klopp C."/>
            <person name="Thompson A.W."/>
            <person name="Robinson-Rechavi M."/>
            <person name="Braasch I."/>
            <person name="Lecointre G."/>
            <person name="Bobe J."/>
            <person name="Postlethwait J.H."/>
            <person name="Berthelot C."/>
            <person name="Roest Crollius H."/>
            <person name="Guiguen Y."/>
        </authorList>
    </citation>
    <scope>NUCLEOTIDE SEQUENCE</scope>
    <source>
        <strain evidence="34">NC1722</strain>
    </source>
</reference>
<comment type="function">
    <text evidence="25">Suppresses polyglutamine (polyQ) aggregation of ATXN3 in neuronal cells.</text>
</comment>
<dbReference type="GO" id="GO:0023041">
    <property type="term" value="P:neuronal signal transduction"/>
    <property type="evidence" value="ECO:0007669"/>
    <property type="project" value="InterPro"/>
</dbReference>
<feature type="transmembrane region" description="Helical" evidence="31">
    <location>
        <begin position="893"/>
        <end position="911"/>
    </location>
</feature>
<evidence type="ECO:0000256" key="27">
    <source>
        <dbReference type="ARBA" id="ARBA00071604"/>
    </source>
</evidence>
<keyword evidence="14" id="KW-0256">Endoplasmic reticulum</keyword>
<feature type="compositionally biased region" description="Gly residues" evidence="30">
    <location>
        <begin position="528"/>
        <end position="547"/>
    </location>
</feature>
<keyword evidence="35" id="KW-1185">Reference proteome</keyword>
<dbReference type="PROSITE" id="PS50102">
    <property type="entry name" value="RRM"/>
    <property type="match status" value="3"/>
</dbReference>
<feature type="coiled-coil region" evidence="29">
    <location>
        <begin position="1422"/>
        <end position="1449"/>
    </location>
</feature>
<feature type="domain" description="J" evidence="32">
    <location>
        <begin position="657"/>
        <end position="724"/>
    </location>
</feature>
<dbReference type="InterPro" id="IPR019130">
    <property type="entry name" value="Macoilin"/>
</dbReference>
<dbReference type="InterPro" id="IPR035979">
    <property type="entry name" value="RBD_domain_sf"/>
</dbReference>
<dbReference type="PROSITE" id="PS50076">
    <property type="entry name" value="DNAJ_2"/>
    <property type="match status" value="1"/>
</dbReference>
<comment type="caution">
    <text evidence="34">The sequence shown here is derived from an EMBL/GenBank/DDBJ whole genome shotgun (WGS) entry which is preliminary data.</text>
</comment>
<evidence type="ECO:0000259" key="33">
    <source>
        <dbReference type="PROSITE" id="PS50102"/>
    </source>
</evidence>
<comment type="subcellular location">
    <subcellularLocation>
        <location evidence="4">Cytoplasm</location>
    </subcellularLocation>
    <subcellularLocation>
        <location evidence="1">Microsome</location>
    </subcellularLocation>
    <subcellularLocation>
        <location evidence="2">Nucleus membrane</location>
        <topology evidence="2">Multi-pass membrane protein</topology>
    </subcellularLocation>
    <subcellularLocation>
        <location evidence="5">Nucleus</location>
        <location evidence="5">Nucleoplasm</location>
    </subcellularLocation>
    <subcellularLocation>
        <location evidence="3">Rough endoplasmic reticulum membrane</location>
        <topology evidence="3">Multi-pass membrane protein</topology>
    </subcellularLocation>
</comment>
<evidence type="ECO:0000256" key="12">
    <source>
        <dbReference type="ARBA" id="ARBA00022728"/>
    </source>
</evidence>
<dbReference type="CDD" id="cd12482">
    <property type="entry name" value="RRM1_hnRNPR"/>
    <property type="match status" value="1"/>
</dbReference>
<dbReference type="GO" id="GO:0005681">
    <property type="term" value="C:spliceosomal complex"/>
    <property type="evidence" value="ECO:0007669"/>
    <property type="project" value="UniProtKB-KW"/>
</dbReference>
<accession>A0AAD7RNH3</accession>
<dbReference type="FunFam" id="3.30.70.330:FF:000023">
    <property type="entry name" value="Heterogeneous nuclear ribonucleoprotein q isoform"/>
    <property type="match status" value="1"/>
</dbReference>
<keyword evidence="9" id="KW-0597">Phosphoprotein</keyword>
<dbReference type="InterPro" id="IPR036869">
    <property type="entry name" value="J_dom_sf"/>
</dbReference>
<feature type="transmembrane region" description="Helical" evidence="31">
    <location>
        <begin position="853"/>
        <end position="872"/>
    </location>
</feature>
<feature type="compositionally biased region" description="Low complexity" evidence="30">
    <location>
        <begin position="1175"/>
        <end position="1184"/>
    </location>
</feature>
<dbReference type="FunFam" id="3.30.70.330:FF:000024">
    <property type="entry name" value="Heterogeneous nuclear ribonucleoprotein q isoform"/>
    <property type="match status" value="1"/>
</dbReference>
<evidence type="ECO:0000259" key="32">
    <source>
        <dbReference type="PROSITE" id="PS50076"/>
    </source>
</evidence>
<dbReference type="CDD" id="cd06257">
    <property type="entry name" value="DnaJ"/>
    <property type="match status" value="1"/>
</dbReference>
<dbReference type="Gene3D" id="3.30.70.330">
    <property type="match status" value="3"/>
</dbReference>
<keyword evidence="11 31" id="KW-0812">Transmembrane</keyword>
<evidence type="ECO:0000256" key="2">
    <source>
        <dbReference type="ARBA" id="ARBA00004232"/>
    </source>
</evidence>
<keyword evidence="22" id="KW-0508">mRNA splicing</keyword>
<feature type="region of interest" description="Disordered" evidence="30">
    <location>
        <begin position="528"/>
        <end position="595"/>
    </location>
</feature>
<keyword evidence="13" id="KW-0677">Repeat</keyword>
<dbReference type="InterPro" id="IPR006535">
    <property type="entry name" value="HnRNP_R/Q_splicing_fac"/>
</dbReference>
<dbReference type="CDD" id="cd12494">
    <property type="entry name" value="RRM3_hnRNPR"/>
    <property type="match status" value="1"/>
</dbReference>
<evidence type="ECO:0000256" key="5">
    <source>
        <dbReference type="ARBA" id="ARBA00004642"/>
    </source>
</evidence>
<evidence type="ECO:0000256" key="3">
    <source>
        <dbReference type="ARBA" id="ARBA00004269"/>
    </source>
</evidence>
<evidence type="ECO:0000256" key="21">
    <source>
        <dbReference type="ARBA" id="ARBA00023186"/>
    </source>
</evidence>
<evidence type="ECO:0000256" key="25">
    <source>
        <dbReference type="ARBA" id="ARBA00056329"/>
    </source>
</evidence>
<feature type="coiled-coil region" evidence="29">
    <location>
        <begin position="768"/>
        <end position="805"/>
    </location>
</feature>
<dbReference type="SUPFAM" id="SSF46565">
    <property type="entry name" value="Chaperone J-domain"/>
    <property type="match status" value="1"/>
</dbReference>
<dbReference type="InterPro" id="IPR001623">
    <property type="entry name" value="DnaJ_domain"/>
</dbReference>
<dbReference type="NCBIfam" id="TIGR01648">
    <property type="entry name" value="hnRNP-R-Q"/>
    <property type="match status" value="1"/>
</dbReference>
<dbReference type="CDD" id="cd12250">
    <property type="entry name" value="RRM2_hnRNPR_like"/>
    <property type="match status" value="1"/>
</dbReference>
<keyword evidence="23" id="KW-0539">Nucleus</keyword>
<keyword evidence="15" id="KW-0832">Ubl conjugation</keyword>
<dbReference type="Pfam" id="PF18360">
    <property type="entry name" value="hnRNP_Q_AcD"/>
    <property type="match status" value="1"/>
</dbReference>
<keyword evidence="21" id="KW-0143">Chaperone</keyword>
<keyword evidence="16" id="KW-0492">Microsome</keyword>
<feature type="transmembrane region" description="Helical" evidence="31">
    <location>
        <begin position="978"/>
        <end position="998"/>
    </location>
</feature>
<keyword evidence="29" id="KW-0175">Coiled coil</keyword>
<feature type="domain" description="RRM" evidence="33">
    <location>
        <begin position="192"/>
        <end position="271"/>
    </location>
</feature>
<feature type="region of interest" description="Disordered" evidence="30">
    <location>
        <begin position="24"/>
        <end position="43"/>
    </location>
</feature>
<feature type="region of interest" description="Disordered" evidence="30">
    <location>
        <begin position="1030"/>
        <end position="1093"/>
    </location>
</feature>
<keyword evidence="7" id="KW-0963">Cytoplasm</keyword>
<feature type="domain" description="RRM" evidence="33">
    <location>
        <begin position="273"/>
        <end position="355"/>
    </location>
</feature>
<dbReference type="GO" id="GO:0008380">
    <property type="term" value="P:RNA splicing"/>
    <property type="evidence" value="ECO:0007669"/>
    <property type="project" value="UniProtKB-KW"/>
</dbReference>
<evidence type="ECO:0000256" key="18">
    <source>
        <dbReference type="ARBA" id="ARBA00022989"/>
    </source>
</evidence>
<evidence type="ECO:0000256" key="17">
    <source>
        <dbReference type="ARBA" id="ARBA00022884"/>
    </source>
</evidence>
<evidence type="ECO:0000256" key="16">
    <source>
        <dbReference type="ARBA" id="ARBA00022848"/>
    </source>
</evidence>
<dbReference type="FunFam" id="3.30.70.330:FF:000027">
    <property type="entry name" value="Heterogeneous nuclear ribonucleoprotein q isoform"/>
    <property type="match status" value="1"/>
</dbReference>
<feature type="region of interest" description="Disordered" evidence="30">
    <location>
        <begin position="1474"/>
        <end position="1493"/>
    </location>
</feature>
<evidence type="ECO:0000256" key="7">
    <source>
        <dbReference type="ARBA" id="ARBA00022490"/>
    </source>
</evidence>
<organism evidence="34 35">
    <name type="scientific">Aldrovandia affinis</name>
    <dbReference type="NCBI Taxonomy" id="143900"/>
    <lineage>
        <taxon>Eukaryota</taxon>
        <taxon>Metazoa</taxon>
        <taxon>Chordata</taxon>
        <taxon>Craniata</taxon>
        <taxon>Vertebrata</taxon>
        <taxon>Euteleostomi</taxon>
        <taxon>Actinopterygii</taxon>
        <taxon>Neopterygii</taxon>
        <taxon>Teleostei</taxon>
        <taxon>Notacanthiformes</taxon>
        <taxon>Halosauridae</taxon>
        <taxon>Aldrovandia</taxon>
    </lineage>
</organism>
<name>A0AAD7RNH3_9TELE</name>
<protein>
    <recommendedName>
        <fullName evidence="27">DnaJ homolog subfamily C member 8</fullName>
    </recommendedName>
</protein>
<dbReference type="Pfam" id="PF00226">
    <property type="entry name" value="DnaJ"/>
    <property type="match status" value="1"/>
</dbReference>
<evidence type="ECO:0000256" key="23">
    <source>
        <dbReference type="ARBA" id="ARBA00023242"/>
    </source>
</evidence>
<dbReference type="PRINTS" id="PR00625">
    <property type="entry name" value="JDOMAIN"/>
</dbReference>
<keyword evidence="12" id="KW-0747">Spliceosome</keyword>
<sequence>MFTARKLCERALGHWRMAAEVNGSSAQVKEEEEVKEGEEVKQDEEPMDIGVTHTENYQTLIDAGLPQKVAERLDNIFQTGLVAYADLDERAIDALREFNEEGALSVLQQFKESDLSHVQNKSAFLCGVMKTYRQREKQGNKVQESTKGPDESKIKALLERTGYTLDVTTGQRKYGGPPPDEVFSGTQPGVGTEVFVGKIPRDLYEDELVPLFEKAGPIWDLRLMMDPLSGQNRGYAFITFCNKEAAQEAVKLCDNYEIRSGKYLGVCVSVANNRLFVGSIPKNKTRESILEDFSKVTEGLMEVILYHQPDDKKKNRGFCFLEYEDHKSAAQARRRLMSGKVKVWGNPVTVEWADPVEEPDPEIMAKVKVLFVRKLATAVTEELLEKTFSQFGKLERVKKLKDYAFVHFLDRDAAVKAMDEMNGKQLEGEEIEIVLAKPPDKKRKDRQAARQTSRNVGYDDYYYYPPPRMPPPMRGRGRGVRGGYAYPPDYYSHEEYYDDYYGYDYHDYRGGYEDPYYGYDDVYPQEGGVAGGVPLGAPRGGRGGRGGPSQQQRGRGARGSRGNRGGNVGGKRKADVYNQPDSKRRQTNNQQNWGSQPIAQQPLQQGADYSGDPVDFGQLEFYGYRCISSFHQSSPCPLATSCQQREIALSSDRRSLTCSTVLQLDPEVTDEEIKKRFRQLSILVHPDKNQDDQERAQKAFEAVDKAYKLLLDQEQKKRAIDVIHAGKEYVEHMMKEKRKQLKKDGKALIVEEDDAEMFRQAVYKQTMKLFAELEIKRKEREAREMHERKRQREEEIETHEKAKREREWQKNFEETRDGRVDSWRNFQAKGKKKEKNRTFLKPPKVKMEQRDTFLYLKFLVVWALVLLADFVLEFRFEYLWPFWLFIRSVYDSFRYQGLAFSVFFVCVAFTSDIICLLFIPVQWLFFAASTYVWVQYVWHTERGVCLPTVSLWILFVYIEAAIRFKDLKNFHVDLCRPFAAHCIGYPVVTLGFGFKSYVSYKMRLRKQKEVQRENEFYMQLLQQALPPEQQMLQRQEREAEEAAAAKGISEVDSTPVSQNGAPANKKTSLPLPELEYREKGKEGRDKEAKKHNVGINNNILQTVDSKLQEMEYMENHLGSKRLNNDLAGSTENLLQKEETGGGAGSTASKNYKNASGAVMNSSPRSHNATNGSVPSASTSTSSSTKNEKKQKCPGKSPAPHRELMDNCIPNNQLRLEQDIKKLKADLQASRQVEQDLRSQISSLSSTERSIRSELGQLRQENELLQNKLHNAVQAKQKDKQTIGQLEKRLKAEQEARAALEKQLAEEKKRKKLEEATAARAVAMAAASRGECTDSLRSRIRELETECKKLAIDMKLKEEQIRELEMKVQELRKYKENEKDTEVLMSALSAMQDKTQHLENSLSAETRIKLDLFSALGDAKRQLEIAQGQILQKDQEIKDLKQKIAEVMAVMPSITYTADTNNMNPVAPHYSSKFMDSSTSGLDPNASVYQPLKK</sequence>
<dbReference type="SMART" id="SM00360">
    <property type="entry name" value="RRM"/>
    <property type="match status" value="3"/>
</dbReference>
<evidence type="ECO:0000256" key="4">
    <source>
        <dbReference type="ARBA" id="ARBA00004496"/>
    </source>
</evidence>
<evidence type="ECO:0000256" key="31">
    <source>
        <dbReference type="SAM" id="Phobius"/>
    </source>
</evidence>
<keyword evidence="19" id="KW-0007">Acetylation</keyword>
<feature type="domain" description="RRM" evidence="33">
    <location>
        <begin position="368"/>
        <end position="438"/>
    </location>
</feature>
<dbReference type="CDD" id="cd21067">
    <property type="entry name" value="NURR_hnRNPR"/>
    <property type="match status" value="1"/>
</dbReference>
<evidence type="ECO:0000313" key="35">
    <source>
        <dbReference type="Proteomes" id="UP001221898"/>
    </source>
</evidence>
<evidence type="ECO:0000256" key="10">
    <source>
        <dbReference type="ARBA" id="ARBA00022664"/>
    </source>
</evidence>
<dbReference type="Gene3D" id="1.10.287.110">
    <property type="entry name" value="DnaJ domain"/>
    <property type="match status" value="1"/>
</dbReference>
<gene>
    <name evidence="34" type="ORF">AAFF_G00156270</name>
</gene>
<dbReference type="GO" id="GO:0030867">
    <property type="term" value="C:rough endoplasmic reticulum membrane"/>
    <property type="evidence" value="ECO:0007669"/>
    <property type="project" value="UniProtKB-SubCell"/>
</dbReference>
<dbReference type="PANTHER" id="PTHR47464">
    <property type="entry name" value="MACOILIN"/>
    <property type="match status" value="1"/>
</dbReference>
<evidence type="ECO:0000313" key="34">
    <source>
        <dbReference type="EMBL" id="KAJ8387526.1"/>
    </source>
</evidence>
<feature type="transmembrane region" description="Helical" evidence="31">
    <location>
        <begin position="944"/>
        <end position="962"/>
    </location>
</feature>
<dbReference type="InterPro" id="IPR041337">
    <property type="entry name" value="hnRNP_Q_AcD"/>
</dbReference>
<dbReference type="FunFam" id="1.10.287.110:FF:000026">
    <property type="entry name" value="dnaJ homolog subfamily C member 8"/>
    <property type="match status" value="1"/>
</dbReference>
<evidence type="ECO:0000256" key="6">
    <source>
        <dbReference type="ARBA" id="ARBA00008298"/>
    </source>
</evidence>
<dbReference type="EMBL" id="JAINUG010000210">
    <property type="protein sequence ID" value="KAJ8387526.1"/>
    <property type="molecule type" value="Genomic_DNA"/>
</dbReference>
<evidence type="ECO:0000256" key="29">
    <source>
        <dbReference type="SAM" id="Coils"/>
    </source>
</evidence>
<dbReference type="SMART" id="SM00271">
    <property type="entry name" value="DnaJ"/>
    <property type="match status" value="1"/>
</dbReference>
<dbReference type="PANTHER" id="PTHR47464:SF3">
    <property type="entry name" value="MACOILIN-2 ISOFORM X1"/>
    <property type="match status" value="1"/>
</dbReference>
<keyword evidence="18 31" id="KW-1133">Transmembrane helix</keyword>
<dbReference type="GO" id="GO:0006397">
    <property type="term" value="P:mRNA processing"/>
    <property type="evidence" value="ECO:0007669"/>
    <property type="project" value="UniProtKB-KW"/>
</dbReference>
<evidence type="ECO:0000256" key="24">
    <source>
        <dbReference type="ARBA" id="ARBA00023274"/>
    </source>
</evidence>
<evidence type="ECO:0000256" key="1">
    <source>
        <dbReference type="ARBA" id="ARBA00004144"/>
    </source>
</evidence>
<feature type="compositionally biased region" description="Basic and acidic residues" evidence="30">
    <location>
        <begin position="1074"/>
        <end position="1090"/>
    </location>
</feature>
<dbReference type="GO" id="GO:0031965">
    <property type="term" value="C:nuclear membrane"/>
    <property type="evidence" value="ECO:0007669"/>
    <property type="project" value="UniProtKB-SubCell"/>
</dbReference>
<dbReference type="SUPFAM" id="SSF54928">
    <property type="entry name" value="RNA-binding domain, RBD"/>
    <property type="match status" value="3"/>
</dbReference>
<dbReference type="Pfam" id="PF09726">
    <property type="entry name" value="Macoilin"/>
    <property type="match status" value="1"/>
</dbReference>
<feature type="compositionally biased region" description="Gly residues" evidence="30">
    <location>
        <begin position="557"/>
        <end position="569"/>
    </location>
</feature>
<feature type="compositionally biased region" description="Polar residues" evidence="30">
    <location>
        <begin position="1145"/>
        <end position="1174"/>
    </location>
</feature>
<comment type="subunit">
    <text evidence="26">Interacts with SRPK1. Interacts with HSP70 (HSPA1A or HSPA1B).</text>
</comment>
<keyword evidence="17 28" id="KW-0694">RNA-binding</keyword>
<evidence type="ECO:0000256" key="15">
    <source>
        <dbReference type="ARBA" id="ARBA00022843"/>
    </source>
</evidence>
<evidence type="ECO:0000256" key="30">
    <source>
        <dbReference type="SAM" id="MobiDB-lite"/>
    </source>
</evidence>
<keyword evidence="10" id="KW-0507">mRNA processing</keyword>
<dbReference type="GO" id="GO:0005654">
    <property type="term" value="C:nucleoplasm"/>
    <property type="evidence" value="ECO:0007669"/>
    <property type="project" value="UniProtKB-SubCell"/>
</dbReference>
<feature type="compositionally biased region" description="Polar residues" evidence="30">
    <location>
        <begin position="1051"/>
        <end position="1067"/>
    </location>
</feature>
<dbReference type="InterPro" id="IPR012677">
    <property type="entry name" value="Nucleotide-bd_a/b_plait_sf"/>
</dbReference>
<comment type="similarity">
    <text evidence="6">Belongs to the macoilin family.</text>
</comment>
<feature type="region of interest" description="Disordered" evidence="30">
    <location>
        <begin position="1136"/>
        <end position="1205"/>
    </location>
</feature>
<evidence type="ECO:0000256" key="26">
    <source>
        <dbReference type="ARBA" id="ARBA00062766"/>
    </source>
</evidence>
<feature type="coiled-coil region" evidence="29">
    <location>
        <begin position="1212"/>
        <end position="1380"/>
    </location>
</feature>
<evidence type="ECO:0000256" key="20">
    <source>
        <dbReference type="ARBA" id="ARBA00023136"/>
    </source>
</evidence>
<dbReference type="InterPro" id="IPR034410">
    <property type="entry name" value="hnRNPR_RRM1"/>
</dbReference>
<dbReference type="InterPro" id="IPR000504">
    <property type="entry name" value="RRM_dom"/>
</dbReference>
<evidence type="ECO:0000256" key="19">
    <source>
        <dbReference type="ARBA" id="ARBA00022990"/>
    </source>
</evidence>
<evidence type="ECO:0000256" key="14">
    <source>
        <dbReference type="ARBA" id="ARBA00022824"/>
    </source>
</evidence>